<dbReference type="EMBL" id="QKZI01000021">
    <property type="protein sequence ID" value="PZX01222.1"/>
    <property type="molecule type" value="Genomic_DNA"/>
</dbReference>
<accession>A0A2W7MZV0</accession>
<protein>
    <submittedName>
        <fullName evidence="2">Uncharacterized protein</fullName>
    </submittedName>
</protein>
<feature type="transmembrane region" description="Helical" evidence="1">
    <location>
        <begin position="6"/>
        <end position="25"/>
    </location>
</feature>
<name>A0A2W7MZV0_9BACI</name>
<reference evidence="2 3" key="1">
    <citation type="submission" date="2018-06" db="EMBL/GenBank/DDBJ databases">
        <title>Genomic Encyclopedia of Type Strains, Phase IV (KMG-IV): sequencing the most valuable type-strain genomes for metagenomic binning, comparative biology and taxonomic classification.</title>
        <authorList>
            <person name="Goeker M."/>
        </authorList>
    </citation>
    <scope>NUCLEOTIDE SEQUENCE [LARGE SCALE GENOMIC DNA]</scope>
    <source>
        <strain evidence="2 3">DSM 5</strain>
    </source>
</reference>
<keyword evidence="1" id="KW-0472">Membrane</keyword>
<keyword evidence="1" id="KW-0812">Transmembrane</keyword>
<sequence length="51" mass="5754">MEPLIMVLFGFLVCFCIGSVLNILLKTTQKRDWLITFFISLGLAIIVVPIL</sequence>
<keyword evidence="3" id="KW-1185">Reference proteome</keyword>
<comment type="caution">
    <text evidence="2">The sequence shown here is derived from an EMBL/GenBank/DDBJ whole genome shotgun (WGS) entry which is preliminary data.</text>
</comment>
<dbReference type="AlphaFoldDB" id="A0A2W7MZV0"/>
<proteinExistence type="predicted"/>
<keyword evidence="1" id="KW-1133">Transmembrane helix</keyword>
<organism evidence="2 3">
    <name type="scientific">Psychrobacillus insolitus</name>
    <dbReference type="NCBI Taxonomy" id="1461"/>
    <lineage>
        <taxon>Bacteria</taxon>
        <taxon>Bacillati</taxon>
        <taxon>Bacillota</taxon>
        <taxon>Bacilli</taxon>
        <taxon>Bacillales</taxon>
        <taxon>Bacillaceae</taxon>
        <taxon>Psychrobacillus</taxon>
    </lineage>
</organism>
<feature type="transmembrane region" description="Helical" evidence="1">
    <location>
        <begin position="32"/>
        <end position="50"/>
    </location>
</feature>
<evidence type="ECO:0000313" key="3">
    <source>
        <dbReference type="Proteomes" id="UP000248646"/>
    </source>
</evidence>
<evidence type="ECO:0000313" key="2">
    <source>
        <dbReference type="EMBL" id="PZX01222.1"/>
    </source>
</evidence>
<dbReference type="Proteomes" id="UP000248646">
    <property type="component" value="Unassembled WGS sequence"/>
</dbReference>
<evidence type="ECO:0000256" key="1">
    <source>
        <dbReference type="SAM" id="Phobius"/>
    </source>
</evidence>
<gene>
    <name evidence="2" type="ORF">C7437_1218</name>
</gene>